<name>A0A109W5D1_9BACT</name>
<proteinExistence type="predicted"/>
<dbReference type="Proteomes" id="UP000063964">
    <property type="component" value="Chromosome"/>
</dbReference>
<accession>A0A109W5D1</accession>
<dbReference type="InterPro" id="IPR029063">
    <property type="entry name" value="SAM-dependent_MTases_sf"/>
</dbReference>
<dbReference type="Gene3D" id="3.40.50.150">
    <property type="entry name" value="Vaccinia Virus protein VP39"/>
    <property type="match status" value="1"/>
</dbReference>
<keyword evidence="2" id="KW-1185">Reference proteome</keyword>
<dbReference type="Pfam" id="PF13489">
    <property type="entry name" value="Methyltransf_23"/>
    <property type="match status" value="1"/>
</dbReference>
<dbReference type="KEGG" id="doa:AXF15_00595"/>
<evidence type="ECO:0000313" key="2">
    <source>
        <dbReference type="Proteomes" id="UP000063964"/>
    </source>
</evidence>
<organism evidence="1 2">
    <name type="scientific">Desulfomicrobium orale DSM 12838</name>
    <dbReference type="NCBI Taxonomy" id="888061"/>
    <lineage>
        <taxon>Bacteria</taxon>
        <taxon>Pseudomonadati</taxon>
        <taxon>Thermodesulfobacteriota</taxon>
        <taxon>Desulfovibrionia</taxon>
        <taxon>Desulfovibrionales</taxon>
        <taxon>Desulfomicrobiaceae</taxon>
        <taxon>Desulfomicrobium</taxon>
    </lineage>
</organism>
<dbReference type="OrthoDB" id="7342932at2"/>
<evidence type="ECO:0000313" key="1">
    <source>
        <dbReference type="EMBL" id="AMD91761.1"/>
    </source>
</evidence>
<dbReference type="SUPFAM" id="SSF53335">
    <property type="entry name" value="S-adenosyl-L-methionine-dependent methyltransferases"/>
    <property type="match status" value="1"/>
</dbReference>
<protein>
    <recommendedName>
        <fullName evidence="3">Methyltransferase type 12</fullName>
    </recommendedName>
</protein>
<gene>
    <name evidence="1" type="ORF">AXF15_00595</name>
</gene>
<dbReference type="AlphaFoldDB" id="A0A109W5D1"/>
<sequence length="336" mass="37188">MHTDFSKPLGDIAPESDDWFHADRERKLRQDAFLRAHPAVRKRRFCLLCGRPLAGDAFIHRQVSYIHCGHCGHIQDEYMLPPSATADFSTVYPPLSQAEHASRVRRVYAPKLEWIVRRLKENGLADPLARKWCEIGCGAGYFLDALRQAGAGAFQGIEADPALAARARSVAGDERVLCSEDTGKAVAASTAGIYVSFFVLEHLDDPAPLLDALAARPSGTVFAFSVPVFGLSTLLEGLFPEFAARNLDGMAHRQMFTDRSISFLLERIGYAPTAQWVFGQDAADAARMFRHGARKLFPEALAGRCEEALHTMRDSLQRAVDQNFFCDARHVLAVKS</sequence>
<dbReference type="EMBL" id="CP014230">
    <property type="protein sequence ID" value="AMD91761.1"/>
    <property type="molecule type" value="Genomic_DNA"/>
</dbReference>
<reference evidence="2" key="1">
    <citation type="submission" date="2016-02" db="EMBL/GenBank/DDBJ databases">
        <authorList>
            <person name="Holder M.E."/>
            <person name="Ajami N.J."/>
            <person name="Petrosino J.F."/>
        </authorList>
    </citation>
    <scope>NUCLEOTIDE SEQUENCE [LARGE SCALE GENOMIC DNA]</scope>
    <source>
        <strain evidence="2">DSM 12838</strain>
    </source>
</reference>
<dbReference type="STRING" id="888061.AXF15_00595"/>
<evidence type="ECO:0008006" key="3">
    <source>
        <dbReference type="Google" id="ProtNLM"/>
    </source>
</evidence>